<evidence type="ECO:0000313" key="2">
    <source>
        <dbReference type="Proteomes" id="UP001234297"/>
    </source>
</evidence>
<comment type="caution">
    <text evidence="1">The sequence shown here is derived from an EMBL/GenBank/DDBJ whole genome shotgun (WGS) entry which is preliminary data.</text>
</comment>
<reference evidence="1 2" key="1">
    <citation type="journal article" date="2022" name="Hortic Res">
        <title>A haplotype resolved chromosomal level avocado genome allows analysis of novel avocado genes.</title>
        <authorList>
            <person name="Nath O."/>
            <person name="Fletcher S.J."/>
            <person name="Hayward A."/>
            <person name="Shaw L.M."/>
            <person name="Masouleh A.K."/>
            <person name="Furtado A."/>
            <person name="Henry R.J."/>
            <person name="Mitter N."/>
        </authorList>
    </citation>
    <scope>NUCLEOTIDE SEQUENCE [LARGE SCALE GENOMIC DNA]</scope>
    <source>
        <strain evidence="2">cv. Hass</strain>
    </source>
</reference>
<accession>A0ACC2MUQ6</accession>
<organism evidence="1 2">
    <name type="scientific">Persea americana</name>
    <name type="common">Avocado</name>
    <dbReference type="NCBI Taxonomy" id="3435"/>
    <lineage>
        <taxon>Eukaryota</taxon>
        <taxon>Viridiplantae</taxon>
        <taxon>Streptophyta</taxon>
        <taxon>Embryophyta</taxon>
        <taxon>Tracheophyta</taxon>
        <taxon>Spermatophyta</taxon>
        <taxon>Magnoliopsida</taxon>
        <taxon>Magnoliidae</taxon>
        <taxon>Laurales</taxon>
        <taxon>Lauraceae</taxon>
        <taxon>Persea</taxon>
    </lineage>
</organism>
<proteinExistence type="predicted"/>
<keyword evidence="2" id="KW-1185">Reference proteome</keyword>
<evidence type="ECO:0000313" key="1">
    <source>
        <dbReference type="EMBL" id="KAJ8649429.1"/>
    </source>
</evidence>
<protein>
    <submittedName>
        <fullName evidence="1">Uncharacterized protein</fullName>
    </submittedName>
</protein>
<sequence>MVKETRFDWKHTWNLHKPNHLFVKLGASILLMCVAFRLFFSQSITFSSVTESPSVERAAAAATHVPDGALQRETRKGKCDLFTGEWIPNPLGPIYTNESCHVVEEHQNCMKNGRPDLGYLYWRWKPRDCDLPLFDSQRFLENMRNKSWAFVGDSISRNHVQSLLCILSKVEDAVNVYHDKDFKSKSWLFPSYNFTLSVIWSPFLIKAVISEDINGVSTSEVQVYLDTLDEKWADKYYSYDYTIFSGGKWFLKSSIYWEKNKIIGCHYCPGKNLTEIGFEYSYRRALQLVLNFIATSNHKGLTFFRTSTPDHFENGEWFSGGTCKRTVPFKEGKISLNSLDEILRKIELEEFEKAAAVGLEKGVNIKLLDTNRVSLLRPDGHPGPYRHFHPFAEDKNAKVQNDCLHWCLPGPIDNWNDLVMEMVMNN</sequence>
<dbReference type="Proteomes" id="UP001234297">
    <property type="component" value="Chromosome 1"/>
</dbReference>
<name>A0ACC2MUQ6_PERAE</name>
<dbReference type="EMBL" id="CM056809">
    <property type="protein sequence ID" value="KAJ8649429.1"/>
    <property type="molecule type" value="Genomic_DNA"/>
</dbReference>
<gene>
    <name evidence="1" type="ORF">MRB53_002452</name>
</gene>